<dbReference type="Proteomes" id="UP000094691">
    <property type="component" value="Chromosome"/>
</dbReference>
<proteinExistence type="predicted"/>
<evidence type="ECO:0000313" key="1">
    <source>
        <dbReference type="EMBL" id="AOG25483.1"/>
    </source>
</evidence>
<protein>
    <recommendedName>
        <fullName evidence="3">DZANK-type domain-containing protein</fullName>
    </recommendedName>
</protein>
<evidence type="ECO:0008006" key="3">
    <source>
        <dbReference type="Google" id="ProtNLM"/>
    </source>
</evidence>
<reference evidence="1 2" key="1">
    <citation type="submission" date="2016-07" db="EMBL/GenBank/DDBJ databases">
        <title>Genome sequencing project for further understanding the molecular mechanisms of preventing non-alcoholic fatty liver disease.</title>
        <authorList>
            <person name="Wang H."/>
        </authorList>
    </citation>
    <scope>NUCLEOTIDE SEQUENCE [LARGE SCALE GENOMIC DNA]</scope>
    <source>
        <strain evidence="1 2">BS15</strain>
    </source>
</reference>
<organism evidence="1 2">
    <name type="scientific">Lactobacillus johnsonii</name>
    <dbReference type="NCBI Taxonomy" id="33959"/>
    <lineage>
        <taxon>Bacteria</taxon>
        <taxon>Bacillati</taxon>
        <taxon>Bacillota</taxon>
        <taxon>Bacilli</taxon>
        <taxon>Lactobacillales</taxon>
        <taxon>Lactobacillaceae</taxon>
        <taxon>Lactobacillus</taxon>
    </lineage>
</organism>
<dbReference type="EMBL" id="CP016400">
    <property type="protein sequence ID" value="AOG25483.1"/>
    <property type="molecule type" value="Genomic_DNA"/>
</dbReference>
<dbReference type="AlphaFoldDB" id="A0A9W3SK74"/>
<name>A0A9W3SK74_LACJH</name>
<evidence type="ECO:0000313" key="2">
    <source>
        <dbReference type="Proteomes" id="UP000094691"/>
    </source>
</evidence>
<accession>A0A9W3SK74</accession>
<sequence>MNEEQKKKQLIFMEAANKYFNLMNLVVCSNCHNVVHDGNYCEQCGTQLTKIMFLKNKNIVSEKINKCVICGEKHS</sequence>
<gene>
    <name evidence="1" type="ORF">BBP16_00490</name>
</gene>